<evidence type="ECO:0000313" key="6">
    <source>
        <dbReference type="Proteomes" id="UP000193944"/>
    </source>
</evidence>
<organism evidence="5 6">
    <name type="scientific">Anaeromyces robustus</name>
    <dbReference type="NCBI Taxonomy" id="1754192"/>
    <lineage>
        <taxon>Eukaryota</taxon>
        <taxon>Fungi</taxon>
        <taxon>Fungi incertae sedis</taxon>
        <taxon>Chytridiomycota</taxon>
        <taxon>Chytridiomycota incertae sedis</taxon>
        <taxon>Neocallimastigomycetes</taxon>
        <taxon>Neocallimastigales</taxon>
        <taxon>Neocallimastigaceae</taxon>
        <taxon>Anaeromyces</taxon>
    </lineage>
</organism>
<dbReference type="InterPro" id="IPR013785">
    <property type="entry name" value="Aldolase_TIM"/>
</dbReference>
<reference evidence="5 6" key="1">
    <citation type="submission" date="2016-08" db="EMBL/GenBank/DDBJ databases">
        <title>A Parts List for Fungal Cellulosomes Revealed by Comparative Genomics.</title>
        <authorList>
            <consortium name="DOE Joint Genome Institute"/>
            <person name="Haitjema C.H."/>
            <person name="Gilmore S.P."/>
            <person name="Henske J.K."/>
            <person name="Solomon K.V."/>
            <person name="De Groot R."/>
            <person name="Kuo A."/>
            <person name="Mondo S.J."/>
            <person name="Salamov A.A."/>
            <person name="Labutti K."/>
            <person name="Zhao Z."/>
            <person name="Chiniquy J."/>
            <person name="Barry K."/>
            <person name="Brewer H.M."/>
            <person name="Purvine S.O."/>
            <person name="Wright A.T."/>
            <person name="Boxma B."/>
            <person name="Van Alen T."/>
            <person name="Hackstein J.H."/>
            <person name="Baker S.E."/>
            <person name="Grigoriev I.V."/>
            <person name="O'Malley M.A."/>
        </authorList>
    </citation>
    <scope>NUCLEOTIDE SEQUENCE [LARGE SCALE GENOMIC DNA]</scope>
    <source>
        <strain evidence="5 6">S4</strain>
    </source>
</reference>
<dbReference type="PANTHER" id="PTHR35273:SF2">
    <property type="entry name" value="ALPHA-GALACTOSIDASE"/>
    <property type="match status" value="1"/>
</dbReference>
<evidence type="ECO:0000256" key="1">
    <source>
        <dbReference type="ARBA" id="ARBA00001255"/>
    </source>
</evidence>
<comment type="catalytic activity">
    <reaction evidence="1">
        <text>Hydrolysis of terminal, non-reducing alpha-D-galactose residues in alpha-D-galactosides, including galactose oligosaccharides, galactomannans and galactolipids.</text>
        <dbReference type="EC" id="3.2.1.22"/>
    </reaction>
</comment>
<dbReference type="SUPFAM" id="SSF51445">
    <property type="entry name" value="(Trans)glycosidases"/>
    <property type="match status" value="1"/>
</dbReference>
<dbReference type="GO" id="GO:0004557">
    <property type="term" value="F:alpha-galactosidase activity"/>
    <property type="evidence" value="ECO:0007669"/>
    <property type="project" value="UniProtKB-EC"/>
</dbReference>
<dbReference type="EC" id="3.2.1.22" evidence="2"/>
<keyword evidence="3" id="KW-0812">Transmembrane</keyword>
<evidence type="ECO:0000256" key="3">
    <source>
        <dbReference type="SAM" id="Phobius"/>
    </source>
</evidence>
<name>A0A1Y1XNE0_9FUNG</name>
<keyword evidence="3" id="KW-1133">Transmembrane helix</keyword>
<dbReference type="Pfam" id="PF03537">
    <property type="entry name" value="Glyco_hydro_114"/>
    <property type="match status" value="1"/>
</dbReference>
<feature type="transmembrane region" description="Helical" evidence="3">
    <location>
        <begin position="6"/>
        <end position="28"/>
    </location>
</feature>
<keyword evidence="3" id="KW-0472">Membrane</keyword>
<feature type="domain" description="Glycoside-hydrolase family GH114 TIM-barrel" evidence="4">
    <location>
        <begin position="51"/>
        <end position="276"/>
    </location>
</feature>
<comment type="caution">
    <text evidence="5">The sequence shown here is derived from an EMBL/GenBank/DDBJ whole genome shotgun (WGS) entry which is preliminary data.</text>
</comment>
<evidence type="ECO:0000313" key="5">
    <source>
        <dbReference type="EMBL" id="ORX87277.1"/>
    </source>
</evidence>
<dbReference type="Gene3D" id="3.20.20.70">
    <property type="entry name" value="Aldolase class I"/>
    <property type="match status" value="1"/>
</dbReference>
<dbReference type="InterPro" id="IPR004352">
    <property type="entry name" value="GH114_TIM-barrel"/>
</dbReference>
<dbReference type="OrthoDB" id="2108802at2759"/>
<dbReference type="Proteomes" id="UP000193944">
    <property type="component" value="Unassembled WGS sequence"/>
</dbReference>
<keyword evidence="6" id="KW-1185">Reference proteome</keyword>
<dbReference type="EMBL" id="MCFG01000010">
    <property type="protein sequence ID" value="ORX87277.1"/>
    <property type="molecule type" value="Genomic_DNA"/>
</dbReference>
<accession>A0A1Y1XNE0</accession>
<dbReference type="InterPro" id="IPR017853">
    <property type="entry name" value="GH"/>
</dbReference>
<dbReference type="AlphaFoldDB" id="A0A1Y1XNE0"/>
<dbReference type="PANTHER" id="PTHR35273">
    <property type="entry name" value="ALPHA-1,4 POLYGALACTOSAMINIDASE, PUTATIVE (AFU_ORTHOLOGUE AFUA_3G07890)-RELATED"/>
    <property type="match status" value="1"/>
</dbReference>
<evidence type="ECO:0000259" key="4">
    <source>
        <dbReference type="Pfam" id="PF03537"/>
    </source>
</evidence>
<protein>
    <recommendedName>
        <fullName evidence="2">alpha-galactosidase</fullName>
        <ecNumber evidence="2">3.2.1.22</ecNumber>
    </recommendedName>
</protein>
<proteinExistence type="predicted"/>
<sequence length="324" mass="37925">MNTVFLFLLIFIYFINIIYTINLNYTLLSNTKQKTKRNSSINIWIPSVGTTWNWILNSEDIESDNNVDVLDIDLFDVDAKTINKLKNKGHHIICYFSVGTYEKWRPDASEFLKVDNLVRDKMEEWNENYIDITNPYLKPIMSKRFDLAKEKGCDGIEPDNIDIYLSKKVKKWKIPITVEDQLSYDLWLTTEAHQRGLSIGMKNDIENASKMATYFDFAINEECYDYDECSNYEPFINMNKAVFTAAYGDCCDKKFLDKLEKNTKGKNLSIIIKNEDQELVEDYVKFDPDNYDYDEICNGKKTTTDSTDSSLKNIMKYDLKLENV</sequence>
<evidence type="ECO:0000256" key="2">
    <source>
        <dbReference type="ARBA" id="ARBA00012755"/>
    </source>
</evidence>
<dbReference type="STRING" id="1754192.A0A1Y1XNE0"/>
<gene>
    <name evidence="5" type="ORF">BCR32DRAFT_289400</name>
</gene>
<reference evidence="5 6" key="2">
    <citation type="submission" date="2016-08" db="EMBL/GenBank/DDBJ databases">
        <title>Pervasive Adenine N6-methylation of Active Genes in Fungi.</title>
        <authorList>
            <consortium name="DOE Joint Genome Institute"/>
            <person name="Mondo S.J."/>
            <person name="Dannebaum R.O."/>
            <person name="Kuo R.C."/>
            <person name="Labutti K."/>
            <person name="Haridas S."/>
            <person name="Kuo A."/>
            <person name="Salamov A."/>
            <person name="Ahrendt S.R."/>
            <person name="Lipzen A."/>
            <person name="Sullivan W."/>
            <person name="Andreopoulos W.B."/>
            <person name="Clum A."/>
            <person name="Lindquist E."/>
            <person name="Daum C."/>
            <person name="Ramamoorthy G.K."/>
            <person name="Gryganskyi A."/>
            <person name="Culley D."/>
            <person name="Magnuson J.K."/>
            <person name="James T.Y."/>
            <person name="O'Malley M.A."/>
            <person name="Stajich J.E."/>
            <person name="Spatafora J.W."/>
            <person name="Visel A."/>
            <person name="Grigoriev I.V."/>
        </authorList>
    </citation>
    <scope>NUCLEOTIDE SEQUENCE [LARGE SCALE GENOMIC DNA]</scope>
    <source>
        <strain evidence="5 6">S4</strain>
    </source>
</reference>